<sequence length="245" mass="29128">MQKEMVTQYSQALEREMHIMIYGWGGVPFLCFPTQDSLCHNYEDFGMTDQLADFIDSGRIQLFVVDTVDWESWSPKDGIPEWRAARQEQYHRYIIDEAMPLIRSRNPQTPGVTGFSMGANHAVITFLRRPDLFRGVIALSGVYDTDYFFDGWMNDVLYQNAPERFLLNMAADHPYIRLYNERKMILCVGQGAWEEDGVRSLRNLEHIFREKGIHAWCDFWGYDVNHDWPWWFRQMRYFLPQLLKE</sequence>
<gene>
    <name evidence="1" type="ORF">JYE49_15130</name>
</gene>
<protein>
    <submittedName>
        <fullName evidence="1">Esterase family protein</fullName>
    </submittedName>
</protein>
<keyword evidence="2" id="KW-1185">Reference proteome</keyword>
<organism evidence="1 2">
    <name type="scientific">Aristaeella hokkaidonensis</name>
    <dbReference type="NCBI Taxonomy" id="3046382"/>
    <lineage>
        <taxon>Bacteria</taxon>
        <taxon>Bacillati</taxon>
        <taxon>Bacillota</taxon>
        <taxon>Clostridia</taxon>
        <taxon>Eubacteriales</taxon>
        <taxon>Aristaeellaceae</taxon>
        <taxon>Aristaeella</taxon>
    </lineage>
</organism>
<evidence type="ECO:0000313" key="2">
    <source>
        <dbReference type="Proteomes" id="UP000682782"/>
    </source>
</evidence>
<dbReference type="Proteomes" id="UP000682782">
    <property type="component" value="Chromosome"/>
</dbReference>
<evidence type="ECO:0000313" key="1">
    <source>
        <dbReference type="EMBL" id="QUC67143.1"/>
    </source>
</evidence>
<accession>A0AC61N7F3</accession>
<name>A0AC61N7F3_9FIRM</name>
<proteinExistence type="predicted"/>
<dbReference type="EMBL" id="CP068393">
    <property type="protein sequence ID" value="QUC67143.1"/>
    <property type="molecule type" value="Genomic_DNA"/>
</dbReference>
<reference evidence="1" key="1">
    <citation type="submission" date="2021-01" db="EMBL/GenBank/DDBJ databases">
        <title>Complete genome sequence of Clostridiales bacterium R-7.</title>
        <authorList>
            <person name="Mahoney-Kurpe S.C."/>
            <person name="Palevich N."/>
            <person name="Koike S."/>
            <person name="Moon C.D."/>
            <person name="Attwood G.T."/>
        </authorList>
    </citation>
    <scope>NUCLEOTIDE SEQUENCE</scope>
    <source>
        <strain evidence="1">R-7</strain>
    </source>
</reference>